<name>A0AAE8YYV4_9CAUD</name>
<evidence type="ECO:0000259" key="1">
    <source>
        <dbReference type="Pfam" id="PF24749"/>
    </source>
</evidence>
<dbReference type="Proteomes" id="UP000828101">
    <property type="component" value="Segment"/>
</dbReference>
<organism evidence="2 3">
    <name type="scientific">Bacillus phage vB_BanS_Skywalker</name>
    <dbReference type="NCBI Taxonomy" id="2894789"/>
    <lineage>
        <taxon>Viruses</taxon>
        <taxon>Duplodnaviria</taxon>
        <taxon>Heunggongvirae</taxon>
        <taxon>Uroviricota</taxon>
        <taxon>Caudoviricetes</taxon>
        <taxon>Joanripponvirinae</taxon>
        <taxon>Tsamsavirus</taxon>
        <taxon>Tsamsavirus skywalker</taxon>
    </lineage>
</organism>
<reference evidence="2 3" key="1">
    <citation type="submission" date="2021-10" db="EMBL/GenBank/DDBJ databases">
        <authorList>
            <person name="James R."/>
            <person name="Lavering E.D."/>
            <person name="Fairholm J.D."/>
            <person name="Ogilvie B.H."/>
            <person name="Thurgood T.L."/>
            <person name="Hyer A."/>
            <person name="Robison R.A."/>
            <person name="Grose J.H."/>
        </authorList>
    </citation>
    <scope>NUCLEOTIDE SEQUENCE [LARGE SCALE GENOMIC DNA]</scope>
</reference>
<dbReference type="Pfam" id="PF24749">
    <property type="entry name" value="DUF7695"/>
    <property type="match status" value="1"/>
</dbReference>
<sequence length="66" mass="7901">MGKRMRTNKIRCKHCNDIIESFDRHDFKWCKCKKVAIDGGISYGKRLFPDHPMEDHIEDLSEYEEV</sequence>
<evidence type="ECO:0000313" key="3">
    <source>
        <dbReference type="Proteomes" id="UP000828101"/>
    </source>
</evidence>
<evidence type="ECO:0000313" key="2">
    <source>
        <dbReference type="EMBL" id="UGO51372.1"/>
    </source>
</evidence>
<dbReference type="InterPro" id="IPR056112">
    <property type="entry name" value="DUF7695"/>
</dbReference>
<dbReference type="EMBL" id="OK499994">
    <property type="protein sequence ID" value="UGO51372.1"/>
    <property type="molecule type" value="Genomic_DNA"/>
</dbReference>
<feature type="domain" description="DUF7695" evidence="1">
    <location>
        <begin position="5"/>
        <end position="64"/>
    </location>
</feature>
<protein>
    <recommendedName>
        <fullName evidence="1">DUF7695 domain-containing protein</fullName>
    </recommendedName>
</protein>
<proteinExistence type="predicted"/>
<gene>
    <name evidence="2" type="ORF">SKYWALKER_215</name>
</gene>
<accession>A0AAE8YYV4</accession>
<keyword evidence="3" id="KW-1185">Reference proteome</keyword>